<name>A0A318SGT4_9DEIO</name>
<gene>
    <name evidence="2" type="ORF">DES52_12230</name>
</gene>
<dbReference type="RefSeq" id="WP_110888638.1">
    <property type="nucleotide sequence ID" value="NZ_QJSX01000022.1"/>
</dbReference>
<evidence type="ECO:0000256" key="1">
    <source>
        <dbReference type="SAM" id="MobiDB-lite"/>
    </source>
</evidence>
<dbReference type="AlphaFoldDB" id="A0A318SGT4"/>
<protein>
    <submittedName>
        <fullName evidence="2">Uncharacterized protein</fullName>
    </submittedName>
</protein>
<reference evidence="2 3" key="1">
    <citation type="submission" date="2018-06" db="EMBL/GenBank/DDBJ databases">
        <title>Genomic Encyclopedia of Type Strains, Phase IV (KMG-IV): sequencing the most valuable type-strain genomes for metagenomic binning, comparative biology and taxonomic classification.</title>
        <authorList>
            <person name="Goeker M."/>
        </authorList>
    </citation>
    <scope>NUCLEOTIDE SEQUENCE [LARGE SCALE GENOMIC DNA]</scope>
    <source>
        <strain evidence="2 3">DSM 18048</strain>
    </source>
</reference>
<organism evidence="2 3">
    <name type="scientific">Deinococcus yavapaiensis KR-236</name>
    <dbReference type="NCBI Taxonomy" id="694435"/>
    <lineage>
        <taxon>Bacteria</taxon>
        <taxon>Thermotogati</taxon>
        <taxon>Deinococcota</taxon>
        <taxon>Deinococci</taxon>
        <taxon>Deinococcales</taxon>
        <taxon>Deinococcaceae</taxon>
        <taxon>Deinococcus</taxon>
    </lineage>
</organism>
<accession>A0A318SGT4</accession>
<comment type="caution">
    <text evidence="2">The sequence shown here is derived from an EMBL/GenBank/DDBJ whole genome shotgun (WGS) entry which is preliminary data.</text>
</comment>
<sequence>MSNASTLLKFASEDAQEGSDALAQQSKSLPRPTDEQTLCALEAESEIMVAQRVLRSALVFPRLEELMDRYGARIDDCDADLGLGPDYDVLMTAINALNPLMVSRNGTGGARVTCLT</sequence>
<dbReference type="Proteomes" id="UP000248326">
    <property type="component" value="Unassembled WGS sequence"/>
</dbReference>
<dbReference type="EMBL" id="QJSX01000022">
    <property type="protein sequence ID" value="PYE49484.1"/>
    <property type="molecule type" value="Genomic_DNA"/>
</dbReference>
<evidence type="ECO:0000313" key="2">
    <source>
        <dbReference type="EMBL" id="PYE49484.1"/>
    </source>
</evidence>
<evidence type="ECO:0000313" key="3">
    <source>
        <dbReference type="Proteomes" id="UP000248326"/>
    </source>
</evidence>
<proteinExistence type="predicted"/>
<keyword evidence="3" id="KW-1185">Reference proteome</keyword>
<feature type="region of interest" description="Disordered" evidence="1">
    <location>
        <begin position="1"/>
        <end position="34"/>
    </location>
</feature>